<evidence type="ECO:0000256" key="1">
    <source>
        <dbReference type="SAM" id="SignalP"/>
    </source>
</evidence>
<evidence type="ECO:0000313" key="3">
    <source>
        <dbReference type="Proteomes" id="UP000051845"/>
    </source>
</evidence>
<reference evidence="2 3" key="1">
    <citation type="journal article" date="2015" name="Genome Announc.">
        <title>Expanding the biotechnology potential of lactobacilli through comparative genomics of 213 strains and associated genera.</title>
        <authorList>
            <person name="Sun Z."/>
            <person name="Harris H.M."/>
            <person name="McCann A."/>
            <person name="Guo C."/>
            <person name="Argimon S."/>
            <person name="Zhang W."/>
            <person name="Yang X."/>
            <person name="Jeffery I.B."/>
            <person name="Cooney J.C."/>
            <person name="Kagawa T.F."/>
            <person name="Liu W."/>
            <person name="Song Y."/>
            <person name="Salvetti E."/>
            <person name="Wrobel A."/>
            <person name="Rasinkangas P."/>
            <person name="Parkhill J."/>
            <person name="Rea M.C."/>
            <person name="O'Sullivan O."/>
            <person name="Ritari J."/>
            <person name="Douillard F.P."/>
            <person name="Paul Ross R."/>
            <person name="Yang R."/>
            <person name="Briner A.E."/>
            <person name="Felis G.E."/>
            <person name="de Vos W.M."/>
            <person name="Barrangou R."/>
            <person name="Klaenhammer T.R."/>
            <person name="Caufield P.W."/>
            <person name="Cui Y."/>
            <person name="Zhang H."/>
            <person name="O'Toole P.W."/>
        </authorList>
    </citation>
    <scope>NUCLEOTIDE SEQUENCE [LARGE SCALE GENOMIC DNA]</scope>
    <source>
        <strain evidence="2 3">DSM 20515</strain>
    </source>
</reference>
<dbReference type="PATRIC" id="fig|1423733.4.peg.3052"/>
<dbReference type="RefSeq" id="WP_056995992.1">
    <property type="nucleotide sequence ID" value="NZ_AYYR01000009.1"/>
</dbReference>
<dbReference type="AlphaFoldDB" id="A0A0R2BGM1"/>
<accession>A0A0R2BGM1</accession>
<feature type="signal peptide" evidence="1">
    <location>
        <begin position="1"/>
        <end position="20"/>
    </location>
</feature>
<proteinExistence type="predicted"/>
<sequence length="272" mass="29475">MKGKLIVGVLALLVGGVALGAGQPQVNAATTYKVVKTKTYNDVPFHAKDVKKTAYMWNTAHTKKLHNLKNYPKTTWYLSKSIKLQAGKKSGIYYQVINNTGKVSGIVWRSYLTKGNNPSDKLAKNAEVLSYGGGLAGIKSAREAATLQVDILALFPGTLLNTSLSTDARTDLNAGINSAAKYSKTDTNKKAVGIFSPFNWTTVSSKTSYTAQVTAELVKQGYTTTKRAGYKGWQIGIYATPHGYDSSTYKTWTSGYGSWGIYLVPTSDLLTK</sequence>
<name>A0A0R2BGM1_SECCO</name>
<evidence type="ECO:0000313" key="2">
    <source>
        <dbReference type="EMBL" id="KRM77570.1"/>
    </source>
</evidence>
<gene>
    <name evidence="2" type="ORF">FC82_GL002926</name>
</gene>
<protein>
    <recommendedName>
        <fullName evidence="4">D-alanyl-D-alanine carboxypeptidase</fullName>
    </recommendedName>
</protein>
<organism evidence="2 3">
    <name type="scientific">Secundilactobacillus collinoides DSM 20515 = JCM 1123</name>
    <dbReference type="NCBI Taxonomy" id="1423733"/>
    <lineage>
        <taxon>Bacteria</taxon>
        <taxon>Bacillati</taxon>
        <taxon>Bacillota</taxon>
        <taxon>Bacilli</taxon>
        <taxon>Lactobacillales</taxon>
        <taxon>Lactobacillaceae</taxon>
        <taxon>Secundilactobacillus</taxon>
    </lineage>
</organism>
<dbReference type="Proteomes" id="UP000051845">
    <property type="component" value="Unassembled WGS sequence"/>
</dbReference>
<keyword evidence="1" id="KW-0732">Signal</keyword>
<dbReference type="EMBL" id="AYYR01000009">
    <property type="protein sequence ID" value="KRM77570.1"/>
    <property type="molecule type" value="Genomic_DNA"/>
</dbReference>
<comment type="caution">
    <text evidence="2">The sequence shown here is derived from an EMBL/GenBank/DDBJ whole genome shotgun (WGS) entry which is preliminary data.</text>
</comment>
<feature type="chain" id="PRO_5039113980" description="D-alanyl-D-alanine carboxypeptidase" evidence="1">
    <location>
        <begin position="21"/>
        <end position="272"/>
    </location>
</feature>
<evidence type="ECO:0008006" key="4">
    <source>
        <dbReference type="Google" id="ProtNLM"/>
    </source>
</evidence>